<evidence type="ECO:0000313" key="8">
    <source>
        <dbReference type="EMBL" id="SDP36330.1"/>
    </source>
</evidence>
<dbReference type="AlphaFoldDB" id="A0A1H0S3M9"/>
<dbReference type="PANTHER" id="PTHR14969:SF62">
    <property type="entry name" value="DECAPRENYLPHOSPHORYL-5-PHOSPHORIBOSE PHOSPHATASE RV3807C-RELATED"/>
    <property type="match status" value="1"/>
</dbReference>
<evidence type="ECO:0000259" key="7">
    <source>
        <dbReference type="SMART" id="SM00014"/>
    </source>
</evidence>
<dbReference type="CDD" id="cd03392">
    <property type="entry name" value="PAP2_like_2"/>
    <property type="match status" value="1"/>
</dbReference>
<sequence length="190" mass="20818">MIELINVFDIGVIEFIQNNLHNPTMDKIMILITGLGDAGLIWILIGLALLISKKYRKVGFMVLGALVLGAILGEGLLKNIIQRDRPFVSIEGIDMLIKAPTSYSFPSGHTTSSFAAAGVLSINFKNKSIYIFTLAALIGFSRIYLGVHFPTDIFAAIILGLSCSYLSVLIGRKISGEKFNKYFKKNSKEA</sequence>
<organism evidence="8 9">
    <name type="scientific">Clostridium gasigenes</name>
    <dbReference type="NCBI Taxonomy" id="94869"/>
    <lineage>
        <taxon>Bacteria</taxon>
        <taxon>Bacillati</taxon>
        <taxon>Bacillota</taxon>
        <taxon>Clostridia</taxon>
        <taxon>Eubacteriales</taxon>
        <taxon>Clostridiaceae</taxon>
        <taxon>Clostridium</taxon>
    </lineage>
</organism>
<feature type="domain" description="Phosphatidic acid phosphatase type 2/haloperoxidase" evidence="7">
    <location>
        <begin position="58"/>
        <end position="168"/>
    </location>
</feature>
<dbReference type="GO" id="GO:0005886">
    <property type="term" value="C:plasma membrane"/>
    <property type="evidence" value="ECO:0007669"/>
    <property type="project" value="UniProtKB-SubCell"/>
</dbReference>
<dbReference type="GO" id="GO:0016787">
    <property type="term" value="F:hydrolase activity"/>
    <property type="evidence" value="ECO:0007669"/>
    <property type="project" value="UniProtKB-KW"/>
</dbReference>
<keyword evidence="5" id="KW-1133">Transmembrane helix</keyword>
<evidence type="ECO:0000313" key="9">
    <source>
        <dbReference type="Proteomes" id="UP000198597"/>
    </source>
</evidence>
<protein>
    <submittedName>
        <fullName evidence="8">Undecaprenyl-diphosphatase</fullName>
    </submittedName>
</protein>
<dbReference type="SUPFAM" id="SSF48317">
    <property type="entry name" value="Acid phosphatase/Vanadium-dependent haloperoxidase"/>
    <property type="match status" value="1"/>
</dbReference>
<accession>A0A1H0S3M9</accession>
<dbReference type="Gene3D" id="1.20.144.10">
    <property type="entry name" value="Phosphatidic acid phosphatase type 2/haloperoxidase"/>
    <property type="match status" value="2"/>
</dbReference>
<keyword evidence="9" id="KW-1185">Reference proteome</keyword>
<dbReference type="EMBL" id="FNJM01000004">
    <property type="protein sequence ID" value="SDP36330.1"/>
    <property type="molecule type" value="Genomic_DNA"/>
</dbReference>
<dbReference type="RefSeq" id="WP_089968693.1">
    <property type="nucleotide sequence ID" value="NZ_FNJM01000004.1"/>
</dbReference>
<dbReference type="Proteomes" id="UP000198597">
    <property type="component" value="Unassembled WGS sequence"/>
</dbReference>
<evidence type="ECO:0000256" key="4">
    <source>
        <dbReference type="ARBA" id="ARBA00022801"/>
    </source>
</evidence>
<dbReference type="InterPro" id="IPR000326">
    <property type="entry name" value="PAP2/HPO"/>
</dbReference>
<dbReference type="PANTHER" id="PTHR14969">
    <property type="entry name" value="SPHINGOSINE-1-PHOSPHATE PHOSPHOHYDROLASE"/>
    <property type="match status" value="1"/>
</dbReference>
<keyword evidence="4" id="KW-0378">Hydrolase</keyword>
<name>A0A1H0S3M9_9CLOT</name>
<dbReference type="SMART" id="SM00014">
    <property type="entry name" value="acidPPc"/>
    <property type="match status" value="1"/>
</dbReference>
<evidence type="ECO:0000256" key="5">
    <source>
        <dbReference type="ARBA" id="ARBA00022989"/>
    </source>
</evidence>
<evidence type="ECO:0000256" key="1">
    <source>
        <dbReference type="ARBA" id="ARBA00004651"/>
    </source>
</evidence>
<dbReference type="OrthoDB" id="9789113at2"/>
<keyword evidence="3" id="KW-0812">Transmembrane</keyword>
<proteinExistence type="predicted"/>
<dbReference type="InterPro" id="IPR036938">
    <property type="entry name" value="PAP2/HPO_sf"/>
</dbReference>
<evidence type="ECO:0000256" key="6">
    <source>
        <dbReference type="ARBA" id="ARBA00023136"/>
    </source>
</evidence>
<gene>
    <name evidence="8" type="ORF">SAMN04488529_104149</name>
</gene>
<evidence type="ECO:0000256" key="3">
    <source>
        <dbReference type="ARBA" id="ARBA00022692"/>
    </source>
</evidence>
<keyword evidence="6" id="KW-0472">Membrane</keyword>
<dbReference type="STRING" id="94869.SAMN04488529_104149"/>
<dbReference type="Pfam" id="PF01569">
    <property type="entry name" value="PAP2"/>
    <property type="match status" value="1"/>
</dbReference>
<evidence type="ECO:0000256" key="2">
    <source>
        <dbReference type="ARBA" id="ARBA00022475"/>
    </source>
</evidence>
<reference evidence="8 9" key="1">
    <citation type="submission" date="2016-10" db="EMBL/GenBank/DDBJ databases">
        <authorList>
            <person name="de Groot N.N."/>
        </authorList>
    </citation>
    <scope>NUCLEOTIDE SEQUENCE [LARGE SCALE GENOMIC DNA]</scope>
    <source>
        <strain evidence="8 9">DSM 12272</strain>
    </source>
</reference>
<comment type="subcellular location">
    <subcellularLocation>
        <location evidence="1">Cell membrane</location>
        <topology evidence="1">Multi-pass membrane protein</topology>
    </subcellularLocation>
</comment>
<keyword evidence="2" id="KW-1003">Cell membrane</keyword>